<sequence>MDQVVRLMCSDRGPLQKIKNTKKYFFFYDTNLNSYTDFYNELFSDETTFQLDSHKKWGWVEKYNTTPGMMSHDRNYYLSGESFHFEQFTLLQLLLFFFVTFWHQLAKPKIKLFIQNYTLIIGIYIDVYSIKAQTLKRFNFLE</sequence>
<evidence type="ECO:0000313" key="3">
    <source>
        <dbReference type="Proteomes" id="UP001470230"/>
    </source>
</evidence>
<protein>
    <submittedName>
        <fullName evidence="2">Uncharacterized protein</fullName>
    </submittedName>
</protein>
<proteinExistence type="predicted"/>
<organism evidence="2 3">
    <name type="scientific">Tritrichomonas musculus</name>
    <dbReference type="NCBI Taxonomy" id="1915356"/>
    <lineage>
        <taxon>Eukaryota</taxon>
        <taxon>Metamonada</taxon>
        <taxon>Parabasalia</taxon>
        <taxon>Tritrichomonadida</taxon>
        <taxon>Tritrichomonadidae</taxon>
        <taxon>Tritrichomonas</taxon>
    </lineage>
</organism>
<name>A0ABR2GRB7_9EUKA</name>
<dbReference type="Proteomes" id="UP001470230">
    <property type="component" value="Unassembled WGS sequence"/>
</dbReference>
<accession>A0ABR2GRB7</accession>
<keyword evidence="3" id="KW-1185">Reference proteome</keyword>
<evidence type="ECO:0000256" key="1">
    <source>
        <dbReference type="SAM" id="Phobius"/>
    </source>
</evidence>
<evidence type="ECO:0000313" key="2">
    <source>
        <dbReference type="EMBL" id="KAK8836127.1"/>
    </source>
</evidence>
<gene>
    <name evidence="2" type="ORF">M9Y10_039940</name>
</gene>
<dbReference type="EMBL" id="JAPFFF010000068">
    <property type="protein sequence ID" value="KAK8836127.1"/>
    <property type="molecule type" value="Genomic_DNA"/>
</dbReference>
<keyword evidence="1" id="KW-0472">Membrane</keyword>
<feature type="transmembrane region" description="Helical" evidence="1">
    <location>
        <begin position="112"/>
        <end position="130"/>
    </location>
</feature>
<feature type="transmembrane region" description="Helical" evidence="1">
    <location>
        <begin position="88"/>
        <end position="106"/>
    </location>
</feature>
<keyword evidence="1" id="KW-1133">Transmembrane helix</keyword>
<keyword evidence="1" id="KW-0812">Transmembrane</keyword>
<comment type="caution">
    <text evidence="2">The sequence shown here is derived from an EMBL/GenBank/DDBJ whole genome shotgun (WGS) entry which is preliminary data.</text>
</comment>
<reference evidence="2 3" key="1">
    <citation type="submission" date="2024-04" db="EMBL/GenBank/DDBJ databases">
        <title>Tritrichomonas musculus Genome.</title>
        <authorList>
            <person name="Alves-Ferreira E."/>
            <person name="Grigg M."/>
            <person name="Lorenzi H."/>
            <person name="Galac M."/>
        </authorList>
    </citation>
    <scope>NUCLEOTIDE SEQUENCE [LARGE SCALE GENOMIC DNA]</scope>
    <source>
        <strain evidence="2 3">EAF2021</strain>
    </source>
</reference>